<dbReference type="RefSeq" id="WP_244819293.1">
    <property type="nucleotide sequence ID" value="NZ_CP112998.1"/>
</dbReference>
<keyword evidence="1" id="KW-0732">Signal</keyword>
<gene>
    <name evidence="2" type="ORF">ON006_06500</name>
</gene>
<dbReference type="InterPro" id="IPR026444">
    <property type="entry name" value="Secre_tail"/>
</dbReference>
<proteinExistence type="predicted"/>
<name>A0A9E8NGE7_9BACT</name>
<dbReference type="Gene3D" id="2.60.40.2810">
    <property type="match status" value="1"/>
</dbReference>
<dbReference type="NCBIfam" id="TIGR04183">
    <property type="entry name" value="Por_Secre_tail"/>
    <property type="match status" value="1"/>
</dbReference>
<dbReference type="AlphaFoldDB" id="A0A9E8NGE7"/>
<dbReference type="EMBL" id="CP112998">
    <property type="protein sequence ID" value="WAC13599.1"/>
    <property type="molecule type" value="Genomic_DNA"/>
</dbReference>
<protein>
    <submittedName>
        <fullName evidence="2">Ig-like domain-containing protein</fullName>
    </submittedName>
</protein>
<reference evidence="2" key="1">
    <citation type="submission" date="2022-11" db="EMBL/GenBank/DDBJ databases">
        <title>Dyadobacter pollutisoli sp. nov., isolated from plastic dumped soil.</title>
        <authorList>
            <person name="Kim J.M."/>
            <person name="Kim K.R."/>
            <person name="Lee J.K."/>
            <person name="Hao L."/>
            <person name="Jeon C.O."/>
        </authorList>
    </citation>
    <scope>NUCLEOTIDE SEQUENCE</scope>
    <source>
        <strain evidence="2">U1</strain>
    </source>
</reference>
<dbReference type="PROSITE" id="PS51257">
    <property type="entry name" value="PROKAR_LIPOPROTEIN"/>
    <property type="match status" value="1"/>
</dbReference>
<evidence type="ECO:0000313" key="3">
    <source>
        <dbReference type="Proteomes" id="UP001164653"/>
    </source>
</evidence>
<feature type="chain" id="PRO_5038572414" evidence="1">
    <location>
        <begin position="19"/>
        <end position="363"/>
    </location>
</feature>
<accession>A0A9E8NGE7</accession>
<dbReference type="KEGG" id="dpf:ON006_06500"/>
<dbReference type="Proteomes" id="UP001164653">
    <property type="component" value="Chromosome"/>
</dbReference>
<evidence type="ECO:0000256" key="1">
    <source>
        <dbReference type="SAM" id="SignalP"/>
    </source>
</evidence>
<organism evidence="2 3">
    <name type="scientific">Dyadobacter pollutisoli</name>
    <dbReference type="NCBI Taxonomy" id="2910158"/>
    <lineage>
        <taxon>Bacteria</taxon>
        <taxon>Pseudomonadati</taxon>
        <taxon>Bacteroidota</taxon>
        <taxon>Cytophagia</taxon>
        <taxon>Cytophagales</taxon>
        <taxon>Spirosomataceae</taxon>
        <taxon>Dyadobacter</taxon>
    </lineage>
</organism>
<dbReference type="Pfam" id="PF17963">
    <property type="entry name" value="Big_9"/>
    <property type="match status" value="1"/>
</dbReference>
<keyword evidence="3" id="KW-1185">Reference proteome</keyword>
<sequence length="363" mass="40762">MRHSLLTWMLLASGCAFAQSPAREVSMCKQTTLRLKAASAGASRYEWYRNNELIIGSGAEELIVSEEGTYKAIGVNDDNCISQESIHIIIKHHTPKAVDDAAEGFVNNDIVLDVLKNDLTVCADFDGATLAIVEQPASGNAVQVDGMLKFSPLHNFVGQVTITYTIRDKTGQLSNIANVKIDILTNPLPVKLAYFDVSKQESLAKLEWGTAMESNSDHFDIERSLDLKDWLRIGTEKAAIESNVKRNYWHTDSLPESGTNYYRLKMVDADNSFTFSRVRSVHFPEFSWAEVYPNPVDDMLYVVIRNKQVKNIRLISNSGHVRLSRPVTSSSFTIPMKSYPIGMCYIHFEQDDGTVKIFKVMHQ</sequence>
<feature type="signal peptide" evidence="1">
    <location>
        <begin position="1"/>
        <end position="18"/>
    </location>
</feature>
<evidence type="ECO:0000313" key="2">
    <source>
        <dbReference type="EMBL" id="WAC13599.1"/>
    </source>
</evidence>